<reference evidence="3 4" key="1">
    <citation type="submission" date="2015-04" db="EMBL/GenBank/DDBJ databases">
        <authorList>
            <consortium name="Pathogen Informatics"/>
        </authorList>
    </citation>
    <scope>NUCLEOTIDE SEQUENCE [LARGE SCALE GENOMIC DNA]</scope>
    <source>
        <strain evidence="3 4">SGS1</strain>
    </source>
</reference>
<protein>
    <recommendedName>
        <fullName evidence="5">Tetratricopeptide repeat protein</fullName>
    </recommendedName>
</protein>
<evidence type="ECO:0000313" key="3">
    <source>
        <dbReference type="EMBL" id="CRH00040.1"/>
    </source>
</evidence>
<dbReference type="EMBL" id="LN835304">
    <property type="protein sequence ID" value="CRH00040.1"/>
    <property type="molecule type" value="Genomic_DNA"/>
</dbReference>
<evidence type="ECO:0000313" key="4">
    <source>
        <dbReference type="Proteomes" id="UP000220158"/>
    </source>
</evidence>
<gene>
    <name evidence="3" type="ORF">PRELSG_0914000</name>
</gene>
<keyword evidence="4" id="KW-1185">Reference proteome</keyword>
<evidence type="ECO:0008006" key="5">
    <source>
        <dbReference type="Google" id="ProtNLM"/>
    </source>
</evidence>
<dbReference type="KEGG" id="prel:PRELSG_0914000"/>
<feature type="transmembrane region" description="Helical" evidence="2">
    <location>
        <begin position="1353"/>
        <end position="1374"/>
    </location>
</feature>
<accession>A0A1J1H9C0</accession>
<dbReference type="SUPFAM" id="SSF48452">
    <property type="entry name" value="TPR-like"/>
    <property type="match status" value="1"/>
</dbReference>
<keyword evidence="2" id="KW-0812">Transmembrane</keyword>
<dbReference type="OrthoDB" id="377203at2759"/>
<feature type="coiled-coil region" evidence="1">
    <location>
        <begin position="716"/>
        <end position="743"/>
    </location>
</feature>
<dbReference type="SMART" id="SM00028">
    <property type="entry name" value="TPR"/>
    <property type="match status" value="3"/>
</dbReference>
<keyword evidence="2" id="KW-0472">Membrane</keyword>
<dbReference type="InterPro" id="IPR019734">
    <property type="entry name" value="TPR_rpt"/>
</dbReference>
<organism evidence="3 4">
    <name type="scientific">Plasmodium relictum</name>
    <dbReference type="NCBI Taxonomy" id="85471"/>
    <lineage>
        <taxon>Eukaryota</taxon>
        <taxon>Sar</taxon>
        <taxon>Alveolata</taxon>
        <taxon>Apicomplexa</taxon>
        <taxon>Aconoidasida</taxon>
        <taxon>Haemosporida</taxon>
        <taxon>Plasmodiidae</taxon>
        <taxon>Plasmodium</taxon>
        <taxon>Plasmodium (Haemamoeba)</taxon>
    </lineage>
</organism>
<proteinExistence type="predicted"/>
<keyword evidence="2" id="KW-1133">Transmembrane helix</keyword>
<dbReference type="OMA" id="FAHAGYN"/>
<dbReference type="InterPro" id="IPR011990">
    <property type="entry name" value="TPR-like_helical_dom_sf"/>
</dbReference>
<sequence length="1496" mass="181642">MNEHINKEKIKKIRKKYNDYAIDKKKLEYLSFICEEEDINLFCNFDEQYESNNKHTDNDKNSCDFIGRLKFNDLKYDDFENSYLTILVQNEKIEEDKKSCFCLSFLYEHFLYYCDFFYNDYKKDHPVNFIKNFEKDLYFFNLINEKRNRINKIKKAHIEKNTKENEKEKITKNYDTRLNYKKKYNSSINNESKNHISDNSNIIISTYIAYNKLQNELFEYYIPKLNYNKIIYFDNHLKSEINNIYDCNISELYINQNHNIINKDAIEILPKKNIQNFEDDNICIKKKEINLKKKKIKKKKKERKNSFLNISNLSFHLYNYTSSEESVMSFSKFLHTSEVSKKKKGNGFVSKNIEENDSMIIFNEIIDLCKQNKIFTFKKNIQENKRHIIKNCNHNKKKVFSQKLDNFKEVYHKNKNRISENLYEGINKHSNDRSISCYRINTNSYNSKYFHLTHSHKSDKELLLSFQKKRSFSLYSMGKESENEKSKKVNKIIKNIFPKNSTEKIDNLKIHHLEEKKKKKEVIKEKETKLEKKNCYNFLNFMNTKRKREDNILKIQILKGLNQTNYDPLYLENIVNNKSNINEEKLIKKKKKNCNLKHLDKYKDVNEIKENFRLPVFKNFYVLKYNFSSLYIDEKYEMITQLYKYEYIYFDFYLTIIFIKSLIKLKKYDYCLKYIFEINENNIGIFNKSIIYYFWGICYEKLNKLKLSTKEYSKAVVHQLNNNKNKKQTINKLEKEYKNNEIEILPFIFICLDKLIGSYRLKSQEESILLKYVELHYDLNKHINFYLSKINKNKKYNINDYMNTKNEITFNKINFPNNHKNYIKMEEGIPLHSITNKFNKTNIIEKDNAHYISINNKKKKNEKKNSNIHSHTYDDKKEIVVVEKNSSSIHYDQDNFYIEKLYKEENCYNLLYNNKKESIMLNEKNTNRSSKKKKNDSFYKRYININNLLCVVDNKSEIDHKECLRSDYFFYDEINNINDKNIKKKIIYHFDKITKNGSINDKLFNYNDFFTHILDIFFNLYCDKTINKIRKFISINFANQNVLNSMRKIGLDLKLIDIHFVSDNKKIKTNELISNKKCTKYKFINEKSNSSTKNEKDIHSEEKKKCIKIYIDKLIPIDYMCINLYCFKNYDFLNSYYISKYIIKIKKEYDNKDAIILFVSSLINLNDIFKNKKNKIREMLLLYNERVSEIRNKNKTYYFNPNAYTYKNDFLDYYIFGIISFLKNDLKKSYFYFTKCINLKRKFYLSYIYLFQICLINNISDKKLIFYQCLKLKPYNILPYLIYSSRLIKLLQSNITNVNNYSTNYLKNILNKGIYLDKENLFIYNELFVYYFIIKDYVQCEVIIKKIFLTYNMFSSIFFPISSILYNIAIYYVYQKDLYEAEKYLVKILYANPFDIKSLNLITYILCMQKNKYWTCFFDYSIYLENILYSKKIISCKTFLCEHFFKKLKQLKEFSIFIDYYKILKKVRNFYSFFKSYIETKYFSLMGDFNKINNIS</sequence>
<dbReference type="Proteomes" id="UP000220158">
    <property type="component" value="Chromosome 9"/>
</dbReference>
<name>A0A1J1H9C0_PLARL</name>
<evidence type="ECO:0000256" key="1">
    <source>
        <dbReference type="SAM" id="Coils"/>
    </source>
</evidence>
<keyword evidence="1" id="KW-0175">Coiled coil</keyword>
<dbReference type="RefSeq" id="XP_028533045.1">
    <property type="nucleotide sequence ID" value="XM_028676570.1"/>
</dbReference>
<evidence type="ECO:0000256" key="2">
    <source>
        <dbReference type="SAM" id="Phobius"/>
    </source>
</evidence>
<dbReference type="VEuPathDB" id="PlasmoDB:PRELSG_0914000"/>
<dbReference type="GeneID" id="39736152"/>